<name>A0A9N9Z5B9_9HYPO</name>
<accession>A0A9N9Z5B9</accession>
<evidence type="ECO:0000313" key="1">
    <source>
        <dbReference type="EMBL" id="CAH0049184.1"/>
    </source>
</evidence>
<dbReference type="AlphaFoldDB" id="A0A9N9Z5B9"/>
<dbReference type="Proteomes" id="UP000775872">
    <property type="component" value="Unassembled WGS sequence"/>
</dbReference>
<organism evidence="1 2">
    <name type="scientific">Clonostachys solani</name>
    <dbReference type="NCBI Taxonomy" id="160281"/>
    <lineage>
        <taxon>Eukaryota</taxon>
        <taxon>Fungi</taxon>
        <taxon>Dikarya</taxon>
        <taxon>Ascomycota</taxon>
        <taxon>Pezizomycotina</taxon>
        <taxon>Sordariomycetes</taxon>
        <taxon>Hypocreomycetidae</taxon>
        <taxon>Hypocreales</taxon>
        <taxon>Bionectriaceae</taxon>
        <taxon>Clonostachys</taxon>
    </lineage>
</organism>
<comment type="caution">
    <text evidence="1">The sequence shown here is derived from an EMBL/GenBank/DDBJ whole genome shotgun (WGS) entry which is preliminary data.</text>
</comment>
<reference evidence="1" key="1">
    <citation type="submission" date="2021-10" db="EMBL/GenBank/DDBJ databases">
        <authorList>
            <person name="Piombo E."/>
        </authorList>
    </citation>
    <scope>NUCLEOTIDE SEQUENCE</scope>
</reference>
<sequence>MSSSSDGPEFYLGPDEFEPPRHDIRRKSSCVMPWCVYCGYDFKLGDQLLTQNNGERKTWVVTSLSLTLSHMPSWEVEFQPLRRGVSKRRRLCACGLSEISRCKYGGSGSQACHKACHGVPKPAMIGTPYPTMVDCYKVRRSGFKPTASDSQRRRAFMGAELVSLLGECITNLPWELLYQIAGYGSSYYATAHLRTRMGNQEPRDSSFDLRKDIWAEYVDFEGQTYIRALSNTTPDVLDGVFRGTWKLIFSAKPYRPTYIMLIEMCPLGIRRIIFTDDSSRPEIEEKPDIWWKAMRFQDGRLVVAETDGVKLRGLTFRSDRYNQFPSRSRLNIMWPTPAKYDHYTPGSERYNPIPTPRSYLTKYPLRMNSIDLQHPDILGLSFAVYNDKSPDFRRSIISVHAHLPGEDHVFYREVERKAQGHVTWLYIPLGPQEAITEIWATKAIEGHSATSGNHGHWHYWQLLFKTSKGLVHQIGSTTHGLSRWKLVYSSSQGLKRIFFEHTDDTQLDDWILGFEHSDSGHVVTEARQPRSDDHPTLGWPHFFHHLPKANCSSASLDGVIEVTQCLRIPNNHRSPGIGKYTSGLLLRYQDGHVERLGEARLDLVKSCKVLPTDVLQFRFQLWLVKTCTVGPAQGNDGSTARYAEIPMRGTLHWCFNEQVVWLMHNKKMIPPRTSH</sequence>
<evidence type="ECO:0000313" key="2">
    <source>
        <dbReference type="Proteomes" id="UP000775872"/>
    </source>
</evidence>
<keyword evidence="2" id="KW-1185">Reference proteome</keyword>
<protein>
    <submittedName>
        <fullName evidence="1">Uncharacterized protein</fullName>
    </submittedName>
</protein>
<gene>
    <name evidence="1" type="ORF">CSOL1703_00001138</name>
</gene>
<dbReference type="OrthoDB" id="5153231at2759"/>
<dbReference type="EMBL" id="CABFOC020000035">
    <property type="protein sequence ID" value="CAH0049184.1"/>
    <property type="molecule type" value="Genomic_DNA"/>
</dbReference>
<proteinExistence type="predicted"/>